<name>A0A2T3J3W1_9GAMM</name>
<proteinExistence type="predicted"/>
<reference evidence="1 2" key="1">
    <citation type="submission" date="2018-03" db="EMBL/GenBank/DDBJ databases">
        <title>Whole genome sequencing of Histamine producing bacteria.</title>
        <authorList>
            <person name="Butler K."/>
        </authorList>
    </citation>
    <scope>NUCLEOTIDE SEQUENCE [LARGE SCALE GENOMIC DNA]</scope>
    <source>
        <strain evidence="1 2">JCM 13586</strain>
    </source>
</reference>
<comment type="caution">
    <text evidence="1">The sequence shown here is derived from an EMBL/GenBank/DDBJ whole genome shotgun (WGS) entry which is preliminary data.</text>
</comment>
<dbReference type="EMBL" id="PYMH01000001">
    <property type="protein sequence ID" value="PSU35974.1"/>
    <property type="molecule type" value="Genomic_DNA"/>
</dbReference>
<dbReference type="RefSeq" id="WP_107347328.1">
    <property type="nucleotide sequence ID" value="NZ_PYMH01000001.1"/>
</dbReference>
<evidence type="ECO:0000313" key="1">
    <source>
        <dbReference type="EMBL" id="PSU35974.1"/>
    </source>
</evidence>
<organism evidence="1 2">
    <name type="scientific">Photobacterium lutimaris</name>
    <dbReference type="NCBI Taxonomy" id="388278"/>
    <lineage>
        <taxon>Bacteria</taxon>
        <taxon>Pseudomonadati</taxon>
        <taxon>Pseudomonadota</taxon>
        <taxon>Gammaproteobacteria</taxon>
        <taxon>Vibrionales</taxon>
        <taxon>Vibrionaceae</taxon>
        <taxon>Photobacterium</taxon>
    </lineage>
</organism>
<gene>
    <name evidence="1" type="ORF">C9I99_02875</name>
</gene>
<dbReference type="AlphaFoldDB" id="A0A2T3J3W1"/>
<dbReference type="Proteomes" id="UP000241222">
    <property type="component" value="Unassembled WGS sequence"/>
</dbReference>
<dbReference type="OrthoDB" id="5816713at2"/>
<protein>
    <submittedName>
        <fullName evidence="1">Uncharacterized protein</fullName>
    </submittedName>
</protein>
<evidence type="ECO:0000313" key="2">
    <source>
        <dbReference type="Proteomes" id="UP000241222"/>
    </source>
</evidence>
<sequence>MYRDLLQIPAEHQFVRTDMKWDIGKKQDIDTFWYDEKSPGGKVVAKYIVKVIKYIYPPKKSDISFQKYSADALSLLAAGDLGD</sequence>
<accession>A0A2T3J3W1</accession>
<keyword evidence="2" id="KW-1185">Reference proteome</keyword>